<dbReference type="GO" id="GO:0004672">
    <property type="term" value="F:protein kinase activity"/>
    <property type="evidence" value="ECO:0007669"/>
    <property type="project" value="InterPro"/>
</dbReference>
<dbReference type="InterPro" id="IPR008271">
    <property type="entry name" value="Ser/Thr_kinase_AS"/>
</dbReference>
<dbReference type="AlphaFoldDB" id="A0A6A9QME9"/>
<dbReference type="SUPFAM" id="SSF56112">
    <property type="entry name" value="Protein kinase-like (PK-like)"/>
    <property type="match status" value="1"/>
</dbReference>
<dbReference type="SMART" id="SM00220">
    <property type="entry name" value="S_TKc"/>
    <property type="match status" value="1"/>
</dbReference>
<dbReference type="Gene3D" id="1.10.510.10">
    <property type="entry name" value="Transferase(Phosphotransferase) domain 1"/>
    <property type="match status" value="1"/>
</dbReference>
<dbReference type="InterPro" id="IPR011009">
    <property type="entry name" value="Kinase-like_dom_sf"/>
</dbReference>
<accession>A0A6A9QME9</accession>
<dbReference type="Proteomes" id="UP000470772">
    <property type="component" value="Unassembled WGS sequence"/>
</dbReference>
<dbReference type="EMBL" id="WGGD01000005">
    <property type="protein sequence ID" value="MUN29714.1"/>
    <property type="molecule type" value="Genomic_DNA"/>
</dbReference>
<organism evidence="2 3">
    <name type="scientific">Sulfuracidifex metallicus DSM 6482 = JCM 9184</name>
    <dbReference type="NCBI Taxonomy" id="523847"/>
    <lineage>
        <taxon>Archaea</taxon>
        <taxon>Thermoproteota</taxon>
        <taxon>Thermoprotei</taxon>
        <taxon>Sulfolobales</taxon>
        <taxon>Sulfolobaceae</taxon>
        <taxon>Sulfuracidifex</taxon>
    </lineage>
</organism>
<keyword evidence="3" id="KW-1185">Reference proteome</keyword>
<dbReference type="InterPro" id="IPR052751">
    <property type="entry name" value="Plant_MAPKKK"/>
</dbReference>
<reference evidence="2 3" key="1">
    <citation type="submission" date="2019-10" db="EMBL/GenBank/DDBJ databases">
        <title>Sequencing and Assembly of Multiple Reported Metal-Biooxidizing Members of the Extremely Thermoacidophilic Archaeal Family Sulfolobaceae.</title>
        <authorList>
            <person name="Counts J.A."/>
            <person name="Kelly R.M."/>
        </authorList>
    </citation>
    <scope>NUCLEOTIDE SEQUENCE [LARGE SCALE GENOMIC DNA]</scope>
    <source>
        <strain evidence="2 3">DSM 6482</strain>
    </source>
</reference>
<dbReference type="GO" id="GO:0007165">
    <property type="term" value="P:signal transduction"/>
    <property type="evidence" value="ECO:0007669"/>
    <property type="project" value="TreeGrafter"/>
</dbReference>
<proteinExistence type="predicted"/>
<dbReference type="PROSITE" id="PS50011">
    <property type="entry name" value="PROTEIN_KINASE_DOM"/>
    <property type="match status" value="1"/>
</dbReference>
<dbReference type="PANTHER" id="PTHR48011:SF4">
    <property type="entry name" value="MITOGEN-ACTIVATED PROTEIN KINASE KINASE KINASE 19"/>
    <property type="match status" value="1"/>
</dbReference>
<evidence type="ECO:0000313" key="2">
    <source>
        <dbReference type="EMBL" id="MUN29714.1"/>
    </source>
</evidence>
<sequence>MNDPDSLAEYVYLLVKEVYRKVEDYAQTGDDITSQVMESFLSNYPPEERLMAMKHVYKIRIDRREIPFRIRQLSVKGIERDFSEISSPLPISFIDALKLLREIDKSVTSMMKLDNVYNSILGRDVYGGVLMTEEAIVKFLSSMRFSREKIEDFIKFLNGTNFSIKFKVGHKTFFYFLPLTLDDSKFKVFLNREKTSWDPSYWIGKRIGGLYEVEDVIAKGGNSYVLKGRAESFKVALKIPVIVHDPGRTVLITGNTLMDMFKEVAVVKGISEKRKEYLVEITGVNFSREHIIKCLRDPSFYYENPPYIAMEYMEGGTLRSIIQERYILSNVWEEVVSIVALSIAKGIASLHEEGLVHLDVKPSNVLLTSPVRGGGEELLADLKSGKLRAKLSDLGSVTRVGEKVVHATPCYAPGDQVISGLKGLGSHESMDVYAFGATIYEMLTGKMLNFSITEKMNDAITLHDVSLAEEAWNNFNPDKIEGKMGEIISSCVSKDPSRRPSIKDVVKELEKIV</sequence>
<dbReference type="PROSITE" id="PS00108">
    <property type="entry name" value="PROTEIN_KINASE_ST"/>
    <property type="match status" value="1"/>
</dbReference>
<name>A0A6A9QME9_SULME</name>
<keyword evidence="2" id="KW-0418">Kinase</keyword>
<evidence type="ECO:0000259" key="1">
    <source>
        <dbReference type="PROSITE" id="PS50011"/>
    </source>
</evidence>
<keyword evidence="2" id="KW-0808">Transferase</keyword>
<dbReference type="RefSeq" id="WP_156017387.1">
    <property type="nucleotide sequence ID" value="NZ_WGGD01000005.1"/>
</dbReference>
<comment type="caution">
    <text evidence="2">The sequence shown here is derived from an EMBL/GenBank/DDBJ whole genome shotgun (WGS) entry which is preliminary data.</text>
</comment>
<protein>
    <submittedName>
        <fullName evidence="2">Protein kinase</fullName>
    </submittedName>
</protein>
<evidence type="ECO:0000313" key="3">
    <source>
        <dbReference type="Proteomes" id="UP000470772"/>
    </source>
</evidence>
<feature type="domain" description="Protein kinase" evidence="1">
    <location>
        <begin position="211"/>
        <end position="513"/>
    </location>
</feature>
<dbReference type="InterPro" id="IPR000719">
    <property type="entry name" value="Prot_kinase_dom"/>
</dbReference>
<gene>
    <name evidence="2" type="ORF">GC250_09755</name>
</gene>
<dbReference type="GO" id="GO:0005524">
    <property type="term" value="F:ATP binding"/>
    <property type="evidence" value="ECO:0007669"/>
    <property type="project" value="InterPro"/>
</dbReference>
<dbReference type="PANTHER" id="PTHR48011">
    <property type="entry name" value="CCR4-NOT TRANSCRIPTIONAL COMPLEX SUBUNIT CAF120-RELATED"/>
    <property type="match status" value="1"/>
</dbReference>
<dbReference type="Pfam" id="PF00069">
    <property type="entry name" value="Pkinase"/>
    <property type="match status" value="1"/>
</dbReference>